<dbReference type="InterPro" id="IPR004360">
    <property type="entry name" value="Glyas_Fos-R_dOase_dom"/>
</dbReference>
<feature type="domain" description="VOC" evidence="1">
    <location>
        <begin position="4"/>
        <end position="126"/>
    </location>
</feature>
<proteinExistence type="predicted"/>
<dbReference type="RefSeq" id="WP_084425424.1">
    <property type="nucleotide sequence ID" value="NZ_FWXV01000001.1"/>
</dbReference>
<keyword evidence="2" id="KW-0456">Lyase</keyword>
<dbReference type="PROSITE" id="PS51819">
    <property type="entry name" value="VOC"/>
    <property type="match status" value="1"/>
</dbReference>
<dbReference type="Gene3D" id="3.10.180.10">
    <property type="entry name" value="2,3-Dihydroxybiphenyl 1,2-Dioxygenase, domain 1"/>
    <property type="match status" value="1"/>
</dbReference>
<gene>
    <name evidence="2" type="ORF">SAMN05661093_01826</name>
</gene>
<reference evidence="2 3" key="1">
    <citation type="submission" date="2017-04" db="EMBL/GenBank/DDBJ databases">
        <authorList>
            <person name="Afonso C.L."/>
            <person name="Miller P.J."/>
            <person name="Scott M.A."/>
            <person name="Spackman E."/>
            <person name="Goraichik I."/>
            <person name="Dimitrov K.M."/>
            <person name="Suarez D.L."/>
            <person name="Swayne D.E."/>
        </authorList>
    </citation>
    <scope>NUCLEOTIDE SEQUENCE [LARGE SCALE GENOMIC DNA]</scope>
    <source>
        <strain evidence="2 3">DSM 43828</strain>
    </source>
</reference>
<dbReference type="InterPro" id="IPR037523">
    <property type="entry name" value="VOC_core"/>
</dbReference>
<dbReference type="AlphaFoldDB" id="A0A1W2BMI6"/>
<dbReference type="OrthoDB" id="9798201at2"/>
<protein>
    <submittedName>
        <fullName evidence="2">Lactoylglutathione lyase</fullName>
    </submittedName>
</protein>
<dbReference type="GO" id="GO:0016829">
    <property type="term" value="F:lyase activity"/>
    <property type="evidence" value="ECO:0007669"/>
    <property type="project" value="UniProtKB-KW"/>
</dbReference>
<keyword evidence="3" id="KW-1185">Reference proteome</keyword>
<evidence type="ECO:0000313" key="2">
    <source>
        <dbReference type="EMBL" id="SMC74054.1"/>
    </source>
</evidence>
<dbReference type="SUPFAM" id="SSF54593">
    <property type="entry name" value="Glyoxalase/Bleomycin resistance protein/Dihydroxybiphenyl dioxygenase"/>
    <property type="match status" value="1"/>
</dbReference>
<evidence type="ECO:0000259" key="1">
    <source>
        <dbReference type="PROSITE" id="PS51819"/>
    </source>
</evidence>
<evidence type="ECO:0000313" key="3">
    <source>
        <dbReference type="Proteomes" id="UP000192674"/>
    </source>
</evidence>
<organism evidence="2 3">
    <name type="scientific">Kibdelosporangium aridum</name>
    <dbReference type="NCBI Taxonomy" id="2030"/>
    <lineage>
        <taxon>Bacteria</taxon>
        <taxon>Bacillati</taxon>
        <taxon>Actinomycetota</taxon>
        <taxon>Actinomycetes</taxon>
        <taxon>Pseudonocardiales</taxon>
        <taxon>Pseudonocardiaceae</taxon>
        <taxon>Kibdelosporangium</taxon>
    </lineage>
</organism>
<dbReference type="InterPro" id="IPR029068">
    <property type="entry name" value="Glyas_Bleomycin-R_OHBP_Dase"/>
</dbReference>
<name>A0A1W2BMI6_KIBAR</name>
<dbReference type="EMBL" id="FWXV01000001">
    <property type="protein sequence ID" value="SMC74054.1"/>
    <property type="molecule type" value="Genomic_DNA"/>
</dbReference>
<sequence length="128" mass="14017">MEFSDPQVILFVSDTERAASFYGIFGFRETFRSPQEDPVKIEMALGGFTIGLALPRLLAESHGLEPVTAGHRACIAIWTDDVDTAYRLALSSGATDNRAPYAFGEGRFRIAFVEDPDGYPVQLVQKAG</sequence>
<dbReference type="Pfam" id="PF00903">
    <property type="entry name" value="Glyoxalase"/>
    <property type="match status" value="1"/>
</dbReference>
<accession>A0A1W2BMI6</accession>
<dbReference type="Proteomes" id="UP000192674">
    <property type="component" value="Unassembled WGS sequence"/>
</dbReference>